<evidence type="ECO:0000256" key="12">
    <source>
        <dbReference type="SAM" id="SignalP"/>
    </source>
</evidence>
<comment type="catalytic activity">
    <reaction evidence="9">
        <text>N(4)-(alpha-D-Man-(1-&gt;2)-alpha-D-Man-(1-&gt;2)-alpha-D-Man-(1-&gt;3)-[alpha-D-Man-(1-&gt;3)-[alpha-D-Man-(1-&gt;2)-alpha-D-Man-(1-&gt;6)]-alpha-D-Man-(1-&gt;6)]-beta-D-Man-(1-&gt;4)-beta-D-GlcNAc-(1-&gt;4)-beta-D-GlcNAc)-L-asparaginyl-[protein] (N-glucan mannose isomer 8A1,2,3B1,3) + 3 H2O = N(4)-(alpha-D-Man-(1-&gt;3)-[alpha-D-Man-(1-&gt;3)-[alpha-D-Man-(1-&gt;6)]-alpha-D-Man-(1-&gt;6)]-beta-D-Man-(1-&gt;4)-beta-D-GlcNAc-(1-&gt;4)-beta-D-GlcNAc)-L-asparaginyl-[protein] (N-glucan mannose isomer 5A1,2) + 3 beta-D-mannose</text>
        <dbReference type="Rhea" id="RHEA:56028"/>
        <dbReference type="Rhea" id="RHEA-COMP:14358"/>
        <dbReference type="Rhea" id="RHEA-COMP:14367"/>
        <dbReference type="ChEBI" id="CHEBI:15377"/>
        <dbReference type="ChEBI" id="CHEBI:28563"/>
        <dbReference type="ChEBI" id="CHEBI:59087"/>
        <dbReference type="ChEBI" id="CHEBI:60628"/>
        <dbReference type="EC" id="3.2.1.113"/>
    </reaction>
</comment>
<evidence type="ECO:0000256" key="6">
    <source>
        <dbReference type="ARBA" id="ARBA00023157"/>
    </source>
</evidence>
<evidence type="ECO:0000256" key="1">
    <source>
        <dbReference type="ARBA" id="ARBA00001913"/>
    </source>
</evidence>
<evidence type="ECO:0000256" key="7">
    <source>
        <dbReference type="ARBA" id="ARBA00023180"/>
    </source>
</evidence>
<keyword evidence="14" id="KW-1185">Reference proteome</keyword>
<proteinExistence type="inferred from homology"/>
<keyword evidence="8 11" id="KW-0326">Glycosidase</keyword>
<evidence type="ECO:0000256" key="4">
    <source>
        <dbReference type="ARBA" id="ARBA00022729"/>
    </source>
</evidence>
<dbReference type="PANTHER" id="PTHR11742">
    <property type="entry name" value="MANNOSYL-OLIGOSACCHARIDE ALPHA-1,2-MANNOSIDASE-RELATED"/>
    <property type="match status" value="1"/>
</dbReference>
<evidence type="ECO:0000256" key="2">
    <source>
        <dbReference type="ARBA" id="ARBA00004922"/>
    </source>
</evidence>
<evidence type="ECO:0000256" key="3">
    <source>
        <dbReference type="ARBA" id="ARBA00007658"/>
    </source>
</evidence>
<comment type="catalytic activity">
    <reaction evidence="10">
        <text>N(4)-(alpha-D-Man-(1-&gt;2)-alpha-D-Man-(1-&gt;2)-alpha-D-Man-(1-&gt;3)-[alpha-D-Man-(1-&gt;2)-alpha-D-Man-(1-&gt;3)-[alpha-D-Man-(1-&gt;2)-alpha-D-Man-(1-&gt;6)]-alpha-D-Man-(1-&gt;6)]-beta-D-Man-(1-&gt;4)-beta-D-GlcNAc-(1-&gt;4)-beta-D-GlcNAc)-L-asparaginyl-[protein] (N-glucan mannose isomer 9A1,2,3B1,2,3) + 4 H2O = N(4)-(alpha-D-Man-(1-&gt;3)-[alpha-D-Man-(1-&gt;3)-[alpha-D-Man-(1-&gt;6)]-alpha-D-Man-(1-&gt;6)]-beta-D-Man-(1-&gt;4)-beta-D-GlcNAc-(1-&gt;4)-beta-D-GlcNAc)-L-asparaginyl-[protein] (N-glucan mannose isomer 5A1,2) + 4 beta-D-mannose</text>
        <dbReference type="Rhea" id="RHEA:56008"/>
        <dbReference type="Rhea" id="RHEA-COMP:14356"/>
        <dbReference type="Rhea" id="RHEA-COMP:14367"/>
        <dbReference type="ChEBI" id="CHEBI:15377"/>
        <dbReference type="ChEBI" id="CHEBI:28563"/>
        <dbReference type="ChEBI" id="CHEBI:59087"/>
        <dbReference type="ChEBI" id="CHEBI:139493"/>
        <dbReference type="EC" id="3.2.1.113"/>
    </reaction>
</comment>
<reference evidence="13 14" key="1">
    <citation type="submission" date="2024-01" db="EMBL/GenBank/DDBJ databases">
        <authorList>
            <person name="Allen C."/>
            <person name="Tagirdzhanova G."/>
        </authorList>
    </citation>
    <scope>NUCLEOTIDE SEQUENCE [LARGE SCALE GENOMIC DNA]</scope>
</reference>
<keyword evidence="5 11" id="KW-0378">Hydrolase</keyword>
<dbReference type="Gene3D" id="1.50.10.10">
    <property type="match status" value="1"/>
</dbReference>
<dbReference type="Proteomes" id="UP001642405">
    <property type="component" value="Unassembled WGS sequence"/>
</dbReference>
<dbReference type="EMBL" id="CAWUHB010000022">
    <property type="protein sequence ID" value="CAK7221402.1"/>
    <property type="molecule type" value="Genomic_DNA"/>
</dbReference>
<dbReference type="InterPro" id="IPR001382">
    <property type="entry name" value="Glyco_hydro_47"/>
</dbReference>
<comment type="caution">
    <text evidence="13">The sequence shown here is derived from an EMBL/GenBank/DDBJ whole genome shotgun (WGS) entry which is preliminary data.</text>
</comment>
<dbReference type="EC" id="3.2.1.-" evidence="11"/>
<evidence type="ECO:0000256" key="10">
    <source>
        <dbReference type="ARBA" id="ARBA00048605"/>
    </source>
</evidence>
<comment type="cofactor">
    <cofactor evidence="1">
        <name>Ca(2+)</name>
        <dbReference type="ChEBI" id="CHEBI:29108"/>
    </cofactor>
</comment>
<evidence type="ECO:0000256" key="5">
    <source>
        <dbReference type="ARBA" id="ARBA00022801"/>
    </source>
</evidence>
<gene>
    <name evidence="13" type="ORF">SCUCBS95973_004486</name>
</gene>
<name>A0ABP0BPE4_9PEZI</name>
<feature type="signal peptide" evidence="12">
    <location>
        <begin position="1"/>
        <end position="22"/>
    </location>
</feature>
<evidence type="ECO:0000256" key="8">
    <source>
        <dbReference type="ARBA" id="ARBA00023295"/>
    </source>
</evidence>
<dbReference type="InterPro" id="IPR050749">
    <property type="entry name" value="Glycosyl_Hydrolase_47"/>
</dbReference>
<accession>A0ABP0BPE4</accession>
<feature type="chain" id="PRO_5047514607" description="alpha-1,2-Mannosidase" evidence="12">
    <location>
        <begin position="23"/>
        <end position="535"/>
    </location>
</feature>
<evidence type="ECO:0000256" key="11">
    <source>
        <dbReference type="RuleBase" id="RU361193"/>
    </source>
</evidence>
<evidence type="ECO:0000313" key="13">
    <source>
        <dbReference type="EMBL" id="CAK7221402.1"/>
    </source>
</evidence>
<protein>
    <recommendedName>
        <fullName evidence="11">alpha-1,2-Mannosidase</fullName>
        <ecNumber evidence="11">3.2.1.-</ecNumber>
    </recommendedName>
</protein>
<keyword evidence="4 12" id="KW-0732">Signal</keyword>
<dbReference type="SUPFAM" id="SSF48225">
    <property type="entry name" value="Seven-hairpin glycosidases"/>
    <property type="match status" value="1"/>
</dbReference>
<comment type="similarity">
    <text evidence="3 11">Belongs to the glycosyl hydrolase 47 family.</text>
</comment>
<keyword evidence="6" id="KW-1015">Disulfide bond</keyword>
<keyword evidence="7" id="KW-0325">Glycoprotein</keyword>
<dbReference type="InterPro" id="IPR012341">
    <property type="entry name" value="6hp_glycosidase-like_sf"/>
</dbReference>
<organism evidence="13 14">
    <name type="scientific">Sporothrix curviconia</name>
    <dbReference type="NCBI Taxonomy" id="1260050"/>
    <lineage>
        <taxon>Eukaryota</taxon>
        <taxon>Fungi</taxon>
        <taxon>Dikarya</taxon>
        <taxon>Ascomycota</taxon>
        <taxon>Pezizomycotina</taxon>
        <taxon>Sordariomycetes</taxon>
        <taxon>Sordariomycetidae</taxon>
        <taxon>Ophiostomatales</taxon>
        <taxon>Ophiostomataceae</taxon>
        <taxon>Sporothrix</taxon>
    </lineage>
</organism>
<dbReference type="Pfam" id="PF01532">
    <property type="entry name" value="Glyco_hydro_47"/>
    <property type="match status" value="1"/>
</dbReference>
<evidence type="ECO:0000313" key="14">
    <source>
        <dbReference type="Proteomes" id="UP001642405"/>
    </source>
</evidence>
<dbReference type="PRINTS" id="PR00747">
    <property type="entry name" value="GLYHDRLASE47"/>
</dbReference>
<dbReference type="PANTHER" id="PTHR11742:SF101">
    <property type="entry name" value="MANNOSYL-OLIGOSACCHARIDE ALPHA-1,2-MANNOSIDASE 1B"/>
    <property type="match status" value="1"/>
</dbReference>
<dbReference type="InterPro" id="IPR036026">
    <property type="entry name" value="Seven-hairpin_glycosidases"/>
</dbReference>
<sequence>MRVFSNLIGACTLGALALPTTASPTRRASKPAYVTHPDRVDAVKAAFQRSWDGYYKHAFPHDSLKPISNTFSDDRNGWGASAVDALSTAIVMGNAGAVAQILDHVQHIDFNVAVGDISLFETTIRYLGGLVSGYDLLMTPEALSPDLKPLYSNRTLLDALGHQAENLAKNLMVAFDTPSGIPDNTLRFSPPRRNGSTTNSIATIGTLVLEWTRLSDITGNPQYGAKAQKGESYLLDPQPRALAEPFPGLVGTNLNITNGQFLDGTGGWVGGDDSFYEYLIKMYIYDPVKFAGYKDRWVLAVESSMAHLASHPASRPDLTFLAMFSGTTPLFISQHLACFDAGNIILGGLVLNKQQYVDFGLELAASCHDTYTSTVTGIGPETFSWQDNGTLLAINSSRNGAAPANQSAFFQKAGFWIVDGQYILRPEVIESFYYAYRATGDTKYQDWAWDAFLAINKTCAAGSGYSAINNVMATGGGSFQDFQESFWFAEVLKYSFLIQADDAVYQVQADNSGDFVYNTECHPVRAKAKVGKYMY</sequence>
<comment type="pathway">
    <text evidence="2">Protein modification; protein glycosylation.</text>
</comment>
<evidence type="ECO:0000256" key="9">
    <source>
        <dbReference type="ARBA" id="ARBA00047669"/>
    </source>
</evidence>